<reference evidence="1 2" key="1">
    <citation type="submission" date="2021-06" db="EMBL/GenBank/DDBJ databases">
        <authorList>
            <person name="Kallberg Y."/>
            <person name="Tangrot J."/>
            <person name="Rosling A."/>
        </authorList>
    </citation>
    <scope>NUCLEOTIDE SEQUENCE [LARGE SCALE GENOMIC DNA]</scope>
    <source>
        <strain evidence="1 2">120-4 pot B 10/14</strain>
    </source>
</reference>
<comment type="caution">
    <text evidence="1">The sequence shown here is derived from an EMBL/GenBank/DDBJ whole genome shotgun (WGS) entry which is preliminary data.</text>
</comment>
<protein>
    <submittedName>
        <fullName evidence="1">22026_t:CDS:1</fullName>
    </submittedName>
</protein>
<gene>
    <name evidence="1" type="ORF">GMARGA_LOCUS29011</name>
</gene>
<evidence type="ECO:0000313" key="2">
    <source>
        <dbReference type="Proteomes" id="UP000789901"/>
    </source>
</evidence>
<feature type="non-terminal residue" evidence="1">
    <location>
        <position position="41"/>
    </location>
</feature>
<sequence length="41" mass="4990">MEEYLLKASFDNKEVDSDFSQESDIDIAIKYYEKAFMFDWQ</sequence>
<accession>A0ABN7WCA1</accession>
<dbReference type="EMBL" id="CAJVQB010038278">
    <property type="protein sequence ID" value="CAG8826053.1"/>
    <property type="molecule type" value="Genomic_DNA"/>
</dbReference>
<dbReference type="Proteomes" id="UP000789901">
    <property type="component" value="Unassembled WGS sequence"/>
</dbReference>
<proteinExistence type="predicted"/>
<keyword evidence="2" id="KW-1185">Reference proteome</keyword>
<organism evidence="1 2">
    <name type="scientific">Gigaspora margarita</name>
    <dbReference type="NCBI Taxonomy" id="4874"/>
    <lineage>
        <taxon>Eukaryota</taxon>
        <taxon>Fungi</taxon>
        <taxon>Fungi incertae sedis</taxon>
        <taxon>Mucoromycota</taxon>
        <taxon>Glomeromycotina</taxon>
        <taxon>Glomeromycetes</taxon>
        <taxon>Diversisporales</taxon>
        <taxon>Gigasporaceae</taxon>
        <taxon>Gigaspora</taxon>
    </lineage>
</organism>
<evidence type="ECO:0000313" key="1">
    <source>
        <dbReference type="EMBL" id="CAG8826053.1"/>
    </source>
</evidence>
<name>A0ABN7WCA1_GIGMA</name>